<dbReference type="PRINTS" id="PR01437">
    <property type="entry name" value="NUOXDRDTASE4"/>
</dbReference>
<evidence type="ECO:0000256" key="1">
    <source>
        <dbReference type="ARBA" id="ARBA00004225"/>
    </source>
</evidence>
<evidence type="ECO:0000256" key="15">
    <source>
        <dbReference type="ARBA" id="ARBA00049551"/>
    </source>
</evidence>
<keyword evidence="9 16" id="KW-0249">Electron transport</keyword>
<evidence type="ECO:0000256" key="5">
    <source>
        <dbReference type="ARBA" id="ARBA00022448"/>
    </source>
</evidence>
<sequence>MLSLLFMLLFSMLCCWMSLTLSMMIASLISLSILQQYFGSAQNMMFSSSGISGLLVFLSCLLCLFAYLSTPSEKGYKYTMSILYLCIFLILAFSMSNVIMFYVFFEASLVPTLILIIGWGYQPERLQAGSYMMLYTVGASLPLLLVLLWRSEEVSSSVSWLLGSVSGVSSGILGLVIYGAFLVKLPMYTVHLWLPKAHVEAPLAGSMILAGILLKLGGYGIMQMNLCFSIQSSNVMMILVSISMWGGLLSALMCLRQVDVKALVAYSSVGHMGIVSAGLLLDTSWGVSSAVITMVAHGLSSSALFCLAYFTYEKSHTRNIPYVKGFLQLYPSLTFFWFLFCCINMAAPPTMNLVGELLIVPSLWSGHIMLVIVMGLMVFFSAAYNMYLYSSINHGSSSSHVTAGGPLRSFESMSLLAHMGVLTMEEEVHMLRLVDLYEDLSL</sequence>
<evidence type="ECO:0000256" key="6">
    <source>
        <dbReference type="ARBA" id="ARBA00022660"/>
    </source>
</evidence>
<feature type="transmembrane region" description="Helical" evidence="16">
    <location>
        <begin position="99"/>
        <end position="119"/>
    </location>
</feature>
<keyword evidence="12 16" id="KW-0830">Ubiquinone</keyword>
<feature type="transmembrane region" description="Helical" evidence="16">
    <location>
        <begin position="75"/>
        <end position="93"/>
    </location>
</feature>
<protein>
    <recommendedName>
        <fullName evidence="4 16">NADH-ubiquinone oxidoreductase chain 4</fullName>
        <ecNumber evidence="3 16">7.1.1.2</ecNumber>
    </recommendedName>
</protein>
<feature type="signal peptide" evidence="17">
    <location>
        <begin position="1"/>
        <end position="22"/>
    </location>
</feature>
<evidence type="ECO:0000256" key="8">
    <source>
        <dbReference type="ARBA" id="ARBA00022967"/>
    </source>
</evidence>
<reference evidence="19" key="3">
    <citation type="journal article" date="2008" name="BMC Evol. Biol.">
        <title>Evolution of gastropod mitochondrial genome arrangements.</title>
        <authorList>
            <person name="Grande C."/>
            <person name="Templado J."/>
            <person name="Zardoya R."/>
        </authorList>
    </citation>
    <scope>NUCLEOTIDE SEQUENCE</scope>
</reference>
<geneLocation type="mitochondrion" evidence="19"/>
<dbReference type="GO" id="GO:0042773">
    <property type="term" value="P:ATP synthesis coupled electron transport"/>
    <property type="evidence" value="ECO:0007669"/>
    <property type="project" value="InterPro"/>
</dbReference>
<keyword evidence="13 16" id="KW-0496">Mitochondrion</keyword>
<feature type="transmembrane region" description="Helical" evidence="16">
    <location>
        <begin position="322"/>
        <end position="347"/>
    </location>
</feature>
<keyword evidence="8" id="KW-1278">Translocase</keyword>
<reference evidence="19" key="2">
    <citation type="journal article" date="2004" name="Mol. Phylogenet. Evol.">
        <title>Phylogenetic relationships among Opisthobranchia (Mollusca: Gastropoda) based on mitochondrial cox 1, trnV, and rrnL genes.</title>
        <authorList>
            <person name="Grande C."/>
            <person name="Templado J."/>
            <person name="Cervera J.L."/>
            <person name="Zardoya R."/>
        </authorList>
    </citation>
    <scope>NUCLEOTIDE SEQUENCE</scope>
</reference>
<dbReference type="InterPro" id="IPR003918">
    <property type="entry name" value="NADH_UbQ_OxRdtase"/>
</dbReference>
<evidence type="ECO:0000256" key="12">
    <source>
        <dbReference type="ARBA" id="ARBA00023075"/>
    </source>
</evidence>
<keyword evidence="5 16" id="KW-0813">Transport</keyword>
<comment type="subcellular location">
    <subcellularLocation>
        <location evidence="1 16">Mitochondrion membrane</location>
        <topology evidence="1 16">Multi-pass membrane protein</topology>
    </subcellularLocation>
</comment>
<feature type="chain" id="PRO_5002787145" description="NADH-ubiquinone oxidoreductase chain 4" evidence="17">
    <location>
        <begin position="23"/>
        <end position="442"/>
    </location>
</feature>
<evidence type="ECO:0000256" key="10">
    <source>
        <dbReference type="ARBA" id="ARBA00022989"/>
    </source>
</evidence>
<dbReference type="GO" id="GO:0003954">
    <property type="term" value="F:NADH dehydrogenase activity"/>
    <property type="evidence" value="ECO:0007669"/>
    <property type="project" value="TreeGrafter"/>
</dbReference>
<keyword evidence="14 16" id="KW-0472">Membrane</keyword>
<evidence type="ECO:0000256" key="11">
    <source>
        <dbReference type="ARBA" id="ARBA00023027"/>
    </source>
</evidence>
<evidence type="ECO:0000256" key="13">
    <source>
        <dbReference type="ARBA" id="ARBA00023128"/>
    </source>
</evidence>
<dbReference type="InterPro" id="IPR001750">
    <property type="entry name" value="ND/Mrp_TM"/>
</dbReference>
<keyword evidence="11 16" id="KW-0520">NAD</keyword>
<dbReference type="PANTHER" id="PTHR43507:SF20">
    <property type="entry name" value="NADH-UBIQUINONE OXIDOREDUCTASE CHAIN 4"/>
    <property type="match status" value="1"/>
</dbReference>
<feature type="transmembrane region" description="Helical" evidence="16">
    <location>
        <begin position="203"/>
        <end position="222"/>
    </location>
</feature>
<dbReference type="AlphaFoldDB" id="B3DFE4"/>
<feature type="transmembrane region" description="Helical" evidence="16">
    <location>
        <begin position="44"/>
        <end position="68"/>
    </location>
</feature>
<name>B3DFE4_9GAST</name>
<evidence type="ECO:0000313" key="19">
    <source>
        <dbReference type="EMBL" id="ACE62831.1"/>
    </source>
</evidence>
<feature type="transmembrane region" description="Helical" evidence="16">
    <location>
        <begin position="131"/>
        <end position="149"/>
    </location>
</feature>
<evidence type="ECO:0000256" key="4">
    <source>
        <dbReference type="ARBA" id="ARBA00021006"/>
    </source>
</evidence>
<comment type="similarity">
    <text evidence="2 16">Belongs to the complex I subunit 4 family.</text>
</comment>
<reference evidence="19" key="1">
    <citation type="journal article" date="2004" name="Mol. Biol. Evol.">
        <title>Molecular phylogeny of euthyneura (mollusca: gastropoda).</title>
        <authorList>
            <person name="Grande C."/>
            <person name="Templado J."/>
            <person name="Cervera J.L."/>
            <person name="Zardoya R."/>
        </authorList>
    </citation>
    <scope>NUCLEOTIDE SEQUENCE</scope>
</reference>
<feature type="domain" description="NADH:quinone oxidoreductase/Mrp antiporter transmembrane" evidence="18">
    <location>
        <begin position="97"/>
        <end position="376"/>
    </location>
</feature>
<evidence type="ECO:0000259" key="18">
    <source>
        <dbReference type="Pfam" id="PF00361"/>
    </source>
</evidence>
<proteinExistence type="inferred from homology"/>
<dbReference type="EMBL" id="AY345049">
    <property type="protein sequence ID" value="ACE62831.1"/>
    <property type="molecule type" value="Genomic_DNA"/>
</dbReference>
<dbReference type="PANTHER" id="PTHR43507">
    <property type="entry name" value="NADH-UBIQUINONE OXIDOREDUCTASE CHAIN 4"/>
    <property type="match status" value="1"/>
</dbReference>
<feature type="transmembrane region" description="Helical" evidence="16">
    <location>
        <begin position="234"/>
        <end position="255"/>
    </location>
</feature>
<accession>B3DFE4</accession>
<feature type="transmembrane region" description="Helical" evidence="16">
    <location>
        <begin position="287"/>
        <end position="310"/>
    </location>
</feature>
<dbReference type="GO" id="GO:0031966">
    <property type="term" value="C:mitochondrial membrane"/>
    <property type="evidence" value="ECO:0007669"/>
    <property type="project" value="UniProtKB-SubCell"/>
</dbReference>
<keyword evidence="6 16" id="KW-0679">Respiratory chain</keyword>
<evidence type="ECO:0000256" key="9">
    <source>
        <dbReference type="ARBA" id="ARBA00022982"/>
    </source>
</evidence>
<dbReference type="GO" id="GO:0015990">
    <property type="term" value="P:electron transport coupled proton transport"/>
    <property type="evidence" value="ECO:0007669"/>
    <property type="project" value="TreeGrafter"/>
</dbReference>
<organism evidence="19">
    <name type="scientific">Siphonaria pectinata</name>
    <dbReference type="NCBI Taxonomy" id="57642"/>
    <lineage>
        <taxon>Eukaryota</taxon>
        <taxon>Metazoa</taxon>
        <taxon>Spiralia</taxon>
        <taxon>Lophotrochozoa</taxon>
        <taxon>Mollusca</taxon>
        <taxon>Gastropoda</taxon>
        <taxon>Heterobranchia</taxon>
        <taxon>Euthyneura</taxon>
        <taxon>Panpulmonata</taxon>
        <taxon>Siphonarimorpha</taxon>
        <taxon>Siphonariida</taxon>
        <taxon>Siphonarioidea</taxon>
        <taxon>Siphonariidae</taxon>
        <taxon>Siphonaria</taxon>
    </lineage>
</organism>
<evidence type="ECO:0000256" key="16">
    <source>
        <dbReference type="RuleBase" id="RU003297"/>
    </source>
</evidence>
<keyword evidence="7 16" id="KW-0812">Transmembrane</keyword>
<dbReference type="GO" id="GO:0048039">
    <property type="term" value="F:ubiquinone binding"/>
    <property type="evidence" value="ECO:0007669"/>
    <property type="project" value="TreeGrafter"/>
</dbReference>
<dbReference type="EC" id="7.1.1.2" evidence="3 16"/>
<feature type="transmembrane region" description="Helical" evidence="16">
    <location>
        <begin position="367"/>
        <end position="389"/>
    </location>
</feature>
<evidence type="ECO:0000256" key="14">
    <source>
        <dbReference type="ARBA" id="ARBA00023136"/>
    </source>
</evidence>
<comment type="catalytic activity">
    <reaction evidence="15 16">
        <text>a ubiquinone + NADH + 5 H(+)(in) = a ubiquinol + NAD(+) + 4 H(+)(out)</text>
        <dbReference type="Rhea" id="RHEA:29091"/>
        <dbReference type="Rhea" id="RHEA-COMP:9565"/>
        <dbReference type="Rhea" id="RHEA-COMP:9566"/>
        <dbReference type="ChEBI" id="CHEBI:15378"/>
        <dbReference type="ChEBI" id="CHEBI:16389"/>
        <dbReference type="ChEBI" id="CHEBI:17976"/>
        <dbReference type="ChEBI" id="CHEBI:57540"/>
        <dbReference type="ChEBI" id="CHEBI:57945"/>
        <dbReference type="EC" id="7.1.1.2"/>
    </reaction>
</comment>
<comment type="function">
    <text evidence="16">Core subunit of the mitochondrial membrane respiratory chain NADH dehydrogenase (Complex I) which catalyzes electron transfer from NADH through the respiratory chain, using ubiquinone as an electron acceptor. Essential for the catalytic activity and assembly of complex I.</text>
</comment>
<dbReference type="GO" id="GO:0008137">
    <property type="term" value="F:NADH dehydrogenase (ubiquinone) activity"/>
    <property type="evidence" value="ECO:0007669"/>
    <property type="project" value="UniProtKB-UniRule"/>
</dbReference>
<keyword evidence="17" id="KW-0732">Signal</keyword>
<evidence type="ECO:0000256" key="7">
    <source>
        <dbReference type="ARBA" id="ARBA00022692"/>
    </source>
</evidence>
<evidence type="ECO:0000256" key="3">
    <source>
        <dbReference type="ARBA" id="ARBA00012944"/>
    </source>
</evidence>
<keyword evidence="10 16" id="KW-1133">Transmembrane helix</keyword>
<gene>
    <name evidence="19" type="primary">nad4</name>
</gene>
<feature type="transmembrane region" description="Helical" evidence="16">
    <location>
        <begin position="161"/>
        <end position="183"/>
    </location>
</feature>
<feature type="transmembrane region" description="Helical" evidence="16">
    <location>
        <begin position="262"/>
        <end position="281"/>
    </location>
</feature>
<dbReference type="Pfam" id="PF00361">
    <property type="entry name" value="Proton_antipo_M"/>
    <property type="match status" value="1"/>
</dbReference>
<evidence type="ECO:0000256" key="17">
    <source>
        <dbReference type="SAM" id="SignalP"/>
    </source>
</evidence>
<evidence type="ECO:0000256" key="2">
    <source>
        <dbReference type="ARBA" id="ARBA00009025"/>
    </source>
</evidence>